<name>A0ACC1SK82_9HYPO</name>
<proteinExistence type="predicted"/>
<dbReference type="Proteomes" id="UP001148629">
    <property type="component" value="Unassembled WGS sequence"/>
</dbReference>
<comment type="caution">
    <text evidence="1">The sequence shown here is derived from an EMBL/GenBank/DDBJ whole genome shotgun (WGS) entry which is preliminary data.</text>
</comment>
<evidence type="ECO:0000313" key="1">
    <source>
        <dbReference type="EMBL" id="KAJ3541459.1"/>
    </source>
</evidence>
<gene>
    <name evidence="1" type="ORF">NM208_g4600</name>
</gene>
<sequence length="1530" mass="168662">MSQTLSVALSSVALAIVAFLAFVALLVVFGQWRSGKPKDRFYEDVDGTATPESLAKFSNKGAKTGILFFSACGAGTSIGSLVLSSLSKLKDGSVVENGLQMAAWGLVLIHATCIAIHHSPVKSHNLGIWLAVSAFFLVTSSVTRLMVIGIHVSQHKDPVSILYMVSTVSAVGLAVTSVTLPRRPDVFFNNSKVDCQWTVSALNRYTWTWVQPLFRHALTHNDIDVGDVPQADAKLRSEHLTKDWGKLRSHQSLFRSILSVHSGKLALLWTVTLVRCVVSILPFWFMFCILNILQDQTASSHSVQLLVLILCMSISNLVDSWMEGWAYWYSLSDVALPIRTQISGLIFDKALRRKNIKAASQDDHSSDSEESTTSNEDSGVLKSHQAIVNLVGIDTERLFYFFQFHFMILNGVIKLVIFSAFLLQLLGWIPFVAGIAAWALTLPPNTWFSGKVLAESRSLMGLRDAKLSKINEVLVGMRQIKFSALESQWEQRILALRETELKTLWKFFLADSGLFACWVISPILLAVASLTAYVLLHGSLLPSVAFVSIGVFNNLETTLGSLPELFTLGLDSLVSVRRINTYLSEPERKDIITNASDISFEGASISWPAEERTPYQDRFILHGLYLSFPQGGLSVISGRIGTGKSLLLSAMLGEADLLDGSIYAPKGRSARHDDADPNNWITPGSIAYVGDSPWLENTSLRNNILFGLPFVKPRYDQVIQVCALEEDLDALPDGDGTELGANGVNLSGGQKWRITLARAVYSQAEILVMEDIFSAVDARVGAWIFEKCLAGDICKGRTRIIATHHVSLVLPEASFVVELGDGTVTYSGPPRDQVDQRSSPSAGEVTDSQTDENAEFELLMDAPPVKQVVPLEVPSEAPARFMQEEIRQKGTVKGGVYLTYVGSSGGLPWWAICIGVYVAYQAGIIGESVNLHEVDTYANLEIGRAWWLRIWTSQTSPDASHGSLHDSAMNSLILSTQPFLEQVSGQTAPDSDTLFYLRFYIIISMGTAGVGILRNLSSYYLAVRASRAIFKKMLFSVMRVPLRWLDTVPTGRILNRFTADFNIIDERIAMTWSLFFSNLLRMVGICVASCFASAYLIPPAIVLLGLGMVTGARYLAASRPLKRLESNAKSPVFELFNTTLRGISTIRAFRKAQTYLAQMHSNLDAWAMTTFYIALANRWMSFRMALIAALFSIAVGVVIIVSPIDAALAGLALSFVLDFSESLRWTIRCYGDMELEMNSMERVVEYMTLKTEPLSGERPSAAWPTSGTLELKNLEVGYAPTLPPVLKGLSFKINHNERIGVVGRTGAGKSSLTLALFRFLEARSGSIIIDGIDISKIRLSDLRSRLSIIPQSPILFSGTVRSNLDPFGQHTDAELYECLARVHLINNDLDQPDAFPTINSTNMFLDLSSPISESGGNLSQGQQQLLCIARALLANSRIIVLDEATSAIDIVTDTLIQRSIREWFTDRTLIVIAHRLSTVADFDKILVLDNGQVVEFGTPRELWYKEGAFRNMCESTSASEKERLRQSIID</sequence>
<protein>
    <submittedName>
        <fullName evidence="1">Uncharacterized protein</fullName>
    </submittedName>
</protein>
<organism evidence="1 2">
    <name type="scientific">Fusarium decemcellulare</name>
    <dbReference type="NCBI Taxonomy" id="57161"/>
    <lineage>
        <taxon>Eukaryota</taxon>
        <taxon>Fungi</taxon>
        <taxon>Dikarya</taxon>
        <taxon>Ascomycota</taxon>
        <taxon>Pezizomycotina</taxon>
        <taxon>Sordariomycetes</taxon>
        <taxon>Hypocreomycetidae</taxon>
        <taxon>Hypocreales</taxon>
        <taxon>Nectriaceae</taxon>
        <taxon>Fusarium</taxon>
        <taxon>Fusarium decemcellulare species complex</taxon>
    </lineage>
</organism>
<accession>A0ACC1SK82</accession>
<dbReference type="EMBL" id="JANRMS010000351">
    <property type="protein sequence ID" value="KAJ3541459.1"/>
    <property type="molecule type" value="Genomic_DNA"/>
</dbReference>
<keyword evidence="2" id="KW-1185">Reference proteome</keyword>
<evidence type="ECO:0000313" key="2">
    <source>
        <dbReference type="Proteomes" id="UP001148629"/>
    </source>
</evidence>
<reference evidence="1" key="1">
    <citation type="submission" date="2022-08" db="EMBL/GenBank/DDBJ databases">
        <title>Genome Sequence of Fusarium decemcellulare.</title>
        <authorList>
            <person name="Buettner E."/>
        </authorList>
    </citation>
    <scope>NUCLEOTIDE SEQUENCE</scope>
    <source>
        <strain evidence="1">Babe19</strain>
    </source>
</reference>